<reference evidence="1 2" key="1">
    <citation type="submission" date="2016-10" db="EMBL/GenBank/DDBJ databases">
        <authorList>
            <person name="de Groot N.N."/>
        </authorList>
    </citation>
    <scope>NUCLEOTIDE SEQUENCE [LARGE SCALE GENOMIC DNA]</scope>
    <source>
        <strain evidence="1 2">OK461</strain>
    </source>
</reference>
<evidence type="ECO:0000313" key="2">
    <source>
        <dbReference type="Proteomes" id="UP000181942"/>
    </source>
</evidence>
<sequence>MPTTPDSSQAKAAGALLLCRAGHESVALAAQLLRERMLLTGAGPEWSVLVPEGEPWLHGAEPVDRVVTGWATALAVSAPWPVLALWWDADRSGLSLAAGFRRSVGYEWLANGTPVGEDEAMRTFAARLGLDPVLDMQALDPLTRPVSGADARARLRGLLAVLTRAGVLLPAGLGPGEPADRLLEVARTQPGAEQIEWNGWRAAVRAELEAVEGAGGGSWLRGRRARVLATGQLAAGLPLTVWGVRRHSAGWIVAGTLLMLHGALGLAYDRLRAFD</sequence>
<gene>
    <name evidence="1" type="ORF">SAMN02787118_107260</name>
</gene>
<protein>
    <submittedName>
        <fullName evidence="1">Uncharacterized protein</fullName>
    </submittedName>
</protein>
<name>A0A1I2J5F7_9ACTN</name>
<organism evidence="1 2">
    <name type="scientific">Streptomyces mirabilis</name>
    <dbReference type="NCBI Taxonomy" id="68239"/>
    <lineage>
        <taxon>Bacteria</taxon>
        <taxon>Bacillati</taxon>
        <taxon>Actinomycetota</taxon>
        <taxon>Actinomycetes</taxon>
        <taxon>Kitasatosporales</taxon>
        <taxon>Streptomycetaceae</taxon>
        <taxon>Streptomyces</taxon>
    </lineage>
</organism>
<dbReference type="Proteomes" id="UP000181942">
    <property type="component" value="Unassembled WGS sequence"/>
</dbReference>
<dbReference type="EMBL" id="FONR01000007">
    <property type="protein sequence ID" value="SFF49240.1"/>
    <property type="molecule type" value="Genomic_DNA"/>
</dbReference>
<dbReference type="OrthoDB" id="4331225at2"/>
<dbReference type="AlphaFoldDB" id="A0A1I2J5F7"/>
<evidence type="ECO:0000313" key="1">
    <source>
        <dbReference type="EMBL" id="SFF49240.1"/>
    </source>
</evidence>
<proteinExistence type="predicted"/>
<accession>A0A1I2J5F7</accession>
<dbReference type="RefSeq" id="WP_075028878.1">
    <property type="nucleotide sequence ID" value="NZ_FONR01000007.1"/>
</dbReference>